<organism evidence="1">
    <name type="scientific">marine metagenome</name>
    <dbReference type="NCBI Taxonomy" id="408172"/>
    <lineage>
        <taxon>unclassified sequences</taxon>
        <taxon>metagenomes</taxon>
        <taxon>ecological metagenomes</taxon>
    </lineage>
</organism>
<dbReference type="AlphaFoldDB" id="A0A381TV30"/>
<protein>
    <submittedName>
        <fullName evidence="1">Uncharacterized protein</fullName>
    </submittedName>
</protein>
<dbReference type="EMBL" id="UINC01005222">
    <property type="protein sequence ID" value="SVA19906.1"/>
    <property type="molecule type" value="Genomic_DNA"/>
</dbReference>
<accession>A0A381TV30</accession>
<reference evidence="1" key="1">
    <citation type="submission" date="2018-05" db="EMBL/GenBank/DDBJ databases">
        <authorList>
            <person name="Lanie J.A."/>
            <person name="Ng W.-L."/>
            <person name="Kazmierczak K.M."/>
            <person name="Andrzejewski T.M."/>
            <person name="Davidsen T.M."/>
            <person name="Wayne K.J."/>
            <person name="Tettelin H."/>
            <person name="Glass J.I."/>
            <person name="Rusch D."/>
            <person name="Podicherti R."/>
            <person name="Tsui H.-C.T."/>
            <person name="Winkler M.E."/>
        </authorList>
    </citation>
    <scope>NUCLEOTIDE SEQUENCE</scope>
</reference>
<sequence>MARTILISVLAVGFAVTGFYLGRLSAPAPRFVSQAGDDLAAAFEEFQRGQKETLALMQQHPLFADPQMQAEAYRGVLYATVGSIRTVALMDHAYPRFMRSVDWSAKSGLDNPDNNYYFSLIRDDEDYIVRGNRGTSRNLIFQLVVGQPGVREAGSSTNVSVLDARDMKIGEDGTFEILVSRQNPGDGRNWLANGEGAETLMVRMTFSDWQVEHKGFLTIEKLNGEGLTKPPLTAEEMAHRMREIAIHMYDRTSSWLQLSERGWLASPRNGLAKPSPSIGGLVGQWWSFGTWELEDDEAMIIHSHKSNASYQGIELGNRWFVSLDYETRTSSMTLDQAEASGDGSYYFVVSTRDPGVHNWLDTESHKTGLIMMRWQGLEGELPESQEPSAWKVPLTDLDQHLPADARYISLEERRVQIAARRMAVQRRDAG</sequence>
<gene>
    <name evidence="1" type="ORF">METZ01_LOCUS72760</name>
</gene>
<proteinExistence type="predicted"/>
<evidence type="ECO:0000313" key="1">
    <source>
        <dbReference type="EMBL" id="SVA19906.1"/>
    </source>
</evidence>
<name>A0A381TV30_9ZZZZ</name>